<keyword evidence="3" id="KW-0963">Cytoplasm</keyword>
<feature type="region of interest" description="Disordered" evidence="8">
    <location>
        <begin position="844"/>
        <end position="901"/>
    </location>
</feature>
<evidence type="ECO:0000256" key="1">
    <source>
        <dbReference type="ARBA" id="ARBA00004245"/>
    </source>
</evidence>
<feature type="region of interest" description="Disordered" evidence="8">
    <location>
        <begin position="1778"/>
        <end position="1813"/>
    </location>
</feature>
<evidence type="ECO:0000256" key="3">
    <source>
        <dbReference type="ARBA" id="ARBA00022490"/>
    </source>
</evidence>
<sequence>MSATNDSDRAKSDAVPQRKEVGTICCPGPSCSSADSPPGADPENAGLDQALELFARSYNLTTRNVKNIIFHIVKNPQTFATLVRKDPDAMAGLRMTRARLRQLERIARQRIPTVRLRPIAAPKTFLDINYGDEDDEETGGGGRGDEVKVGGGRAEEQEDMDYCPDKDPTARTRRRKRGRRKHKNTGQHAEDREESSSFSSDTDFVGSDAEEEEENGHGTNVGTEEPPKFVQDGVGGVQRHVVMGEEEELTRQSVEFLTKVDNPIYPIFIKSLTTETEMDLDRQQLYNEDDDSEYVFQDFDELYEQEDEYEFRRDRATEIPRWEVKALEQDFEDEEDGIAGATACPTSLDVPVEPIVGETTTTTTNGGQNKGVDEMVFWRTNCSNPSTNPRIAEHFPQHSRDGNGAASPSTPNAAHAQDGVAKDGIQQPTSSSCSLLDASPTIDRVELDALKVQLEKHVQLLCQAITCIAGATACPTSLDVPVEPIVGDTTTTTNGGQNKNVDEMVFWRTNCSNPSTNPRIAEHFPQHSRDGNGAASPSTPNAAQAQDGVAKDGIQQPTSSSCSLLDASPTIDRVELDALKVQLEKHVQLLCQAIVGTSQYPKMVDSHNKTMLMLRELDALACERGQQSVFNVPTLEAAIYSAHDIKACREVDLAPGGDEQQQQQHHQSGSDEQQQRPSNETMWVLSRSGAVRHPELLFSYRFNDGSAQAMRTLVSPPRFLPSEQLLLAIGLYQLNGVPARQSKACKMRNRFQLIQQHFLPTKRVDQIRNHIRNVHACPSPSIYHQLIMEAEKGHFPVTYRPDLGEKAQQKAPIEWPNELQPFWLKFIAQLPDPDDQGAAAVLSTNQCPKQSDSNPPTTSSPSGNDSCFNPSASPHDPAQQQPQIASSSLSHDDVDNLSTSPHEPEIAVQYSAQQQQKKLKLLPRILSQKRRIASSSTMAQKSAECHQSKSLSFTCPELLGKIVDDQDDVGGDDDDDDDNGGDKIVGIQTRWRKRLRTASSIEDSGGGGGHVRGGNGEAVAVMSINGGGSADGAEGSATTTSTSRTTEHNDNGNKNINNNNNKGGINGNNVPAGTPPQSQQKKSRRHERAERGLAALCDKHAREQTDCALGTAIYEDFKKRMFMHQDKLRAVQRVLANRDVSSVAQCFASLCELMGSTHPEMFHLFAALAPEALLPPALRVDPQWQACKRALRMLQTIHTYLAASRTPTQMKHMLKFLKEASVDINSEQLFFETLQRQFAVREEPLWRLLRREWMSAKFVETVEDWEYEFVDMDKQQQPKQTSDVVDADQADEQRFEHVRLPYRYDPSERRRLRVRHGRVTAELNGRLCNVAIGYAPPEELSGPSLAVVAQPSSSTAAPVAASSTIHPSHDAEQQPQKERIPGDVQQQQTATDRCWTRKMDMELMLSYNKAESEMSALNSIQHLYANIFVEFPAPQHHNLKMTCQSGIRADDHLLDFFEQCKQCKIRFGKIVINNERLCVNHTLKPSKDWRKDWKKCLPDCVDAYEPCFVLFRFDSGHDWILISFADDKASVRDKMLLAATKATFKSEFGQSFIRAEYQIANQNELELDQFEKRHLQGDDDTHLAKDTDDDGAEDTRPMSFVERELSTVAKERANIPFSMHANQTLRGVQFPIDQDAEKRLKEFANGDLDFVQLSVDCLNEAIKLETHCARVASPEALSVGGETKAALIPPNKPRYSLFRLRGVDNDAVPAAPTFFLYSVPPSDACTIKEKMLYSSCKGPLIGELRGPLGVHIDQKVELDSREKLNFAALMAYVTPEPPAQPPSIQMAAQFERPLPPGAGSRRITKHPPGARSD</sequence>
<dbReference type="PANTHER" id="PTHR13759:SF1">
    <property type="entry name" value="TWINFILIN"/>
    <property type="match status" value="1"/>
</dbReference>
<comment type="similarity">
    <text evidence="2">Belongs to the actin-binding proteins ADF family. Twinfilin subfamily.</text>
</comment>
<dbReference type="SMART" id="SM00102">
    <property type="entry name" value="ADF"/>
    <property type="match status" value="2"/>
</dbReference>
<evidence type="ECO:0000256" key="4">
    <source>
        <dbReference type="ARBA" id="ARBA00022737"/>
    </source>
</evidence>
<dbReference type="CDD" id="cd11285">
    <property type="entry name" value="ADF_Twf-N_like"/>
    <property type="match status" value="1"/>
</dbReference>
<evidence type="ECO:0000256" key="2">
    <source>
        <dbReference type="ARBA" id="ARBA00009557"/>
    </source>
</evidence>
<name>A0A183CJW5_GLOPA</name>
<feature type="compositionally biased region" description="Polar residues" evidence="8">
    <location>
        <begin position="535"/>
        <end position="544"/>
    </location>
</feature>
<dbReference type="WBParaSite" id="GPLIN_001317100">
    <property type="protein sequence ID" value="GPLIN_001317100"/>
    <property type="gene ID" value="GPLIN_001317100"/>
</dbReference>
<dbReference type="InterPro" id="IPR002108">
    <property type="entry name" value="ADF-H"/>
</dbReference>
<dbReference type="Proteomes" id="UP000050741">
    <property type="component" value="Unassembled WGS sequence"/>
</dbReference>
<feature type="region of interest" description="Disordered" evidence="8">
    <location>
        <begin position="1578"/>
        <end position="1597"/>
    </location>
</feature>
<dbReference type="PANTHER" id="PTHR13759">
    <property type="entry name" value="TWINFILIN"/>
    <property type="match status" value="1"/>
</dbReference>
<dbReference type="InterPro" id="IPR029006">
    <property type="entry name" value="ADF-H/Gelsolin-like_dom_sf"/>
</dbReference>
<comment type="subcellular location">
    <subcellularLocation>
        <location evidence="1">Cytoplasm</location>
        <location evidence="1">Cytoskeleton</location>
    </subcellularLocation>
</comment>
<feature type="domain" description="ADF-H" evidence="9">
    <location>
        <begin position="1627"/>
        <end position="1774"/>
    </location>
</feature>
<accession>A0A183CJW5</accession>
<comment type="subunit">
    <text evidence="7">Interacts with G-actin; ADP-actin form.</text>
</comment>
<feature type="region of interest" description="Disordered" evidence="8">
    <location>
        <begin position="1"/>
        <end position="45"/>
    </location>
</feature>
<feature type="region of interest" description="Disordered" evidence="8">
    <location>
        <begin position="387"/>
        <end position="436"/>
    </location>
</feature>
<feature type="region of interest" description="Disordered" evidence="8">
    <location>
        <begin position="655"/>
        <end position="679"/>
    </location>
</feature>
<evidence type="ECO:0000256" key="6">
    <source>
        <dbReference type="ARBA" id="ARBA00023212"/>
    </source>
</evidence>
<proteinExistence type="inferred from homology"/>
<feature type="compositionally biased region" description="Low complexity" evidence="8">
    <location>
        <begin position="657"/>
        <end position="672"/>
    </location>
</feature>
<dbReference type="GO" id="GO:0010591">
    <property type="term" value="P:regulation of lamellipodium assembly"/>
    <property type="evidence" value="ECO:0007669"/>
    <property type="project" value="TreeGrafter"/>
</dbReference>
<keyword evidence="4" id="KW-0677">Repeat</keyword>
<keyword evidence="6" id="KW-0206">Cytoskeleton</keyword>
<dbReference type="GO" id="GO:0005884">
    <property type="term" value="C:actin filament"/>
    <property type="evidence" value="ECO:0007669"/>
    <property type="project" value="TreeGrafter"/>
</dbReference>
<dbReference type="GO" id="GO:0051016">
    <property type="term" value="P:barbed-end actin filament capping"/>
    <property type="evidence" value="ECO:0007669"/>
    <property type="project" value="TreeGrafter"/>
</dbReference>
<feature type="compositionally biased region" description="Low complexity" evidence="8">
    <location>
        <begin position="1052"/>
        <end position="1069"/>
    </location>
</feature>
<feature type="compositionally biased region" description="Low complexity" evidence="8">
    <location>
        <begin position="851"/>
        <end position="866"/>
    </location>
</feature>
<dbReference type="FunFam" id="3.40.20.10:FF:000042">
    <property type="entry name" value="Actin depolymerizing protein"/>
    <property type="match status" value="1"/>
</dbReference>
<dbReference type="InterPro" id="IPR028458">
    <property type="entry name" value="Twinfilin"/>
</dbReference>
<feature type="region of interest" description="Disordered" evidence="8">
    <location>
        <begin position="964"/>
        <end position="987"/>
    </location>
</feature>
<feature type="compositionally biased region" description="Low complexity" evidence="8">
    <location>
        <begin position="196"/>
        <end position="207"/>
    </location>
</feature>
<dbReference type="GO" id="GO:0003785">
    <property type="term" value="F:actin monomer binding"/>
    <property type="evidence" value="ECO:0007669"/>
    <property type="project" value="TreeGrafter"/>
</dbReference>
<dbReference type="Gene3D" id="3.40.20.10">
    <property type="entry name" value="Severin"/>
    <property type="match status" value="2"/>
</dbReference>
<dbReference type="GO" id="GO:0030016">
    <property type="term" value="C:myofibril"/>
    <property type="evidence" value="ECO:0007669"/>
    <property type="project" value="TreeGrafter"/>
</dbReference>
<feature type="compositionally biased region" description="Basic and acidic residues" evidence="8">
    <location>
        <begin position="1"/>
        <end position="21"/>
    </location>
</feature>
<dbReference type="GO" id="GO:0010976">
    <property type="term" value="P:positive regulation of neuron projection development"/>
    <property type="evidence" value="ECO:0007669"/>
    <property type="project" value="TreeGrafter"/>
</dbReference>
<feature type="compositionally biased region" description="Basic and acidic residues" evidence="8">
    <location>
        <begin position="391"/>
        <end position="401"/>
    </location>
</feature>
<reference evidence="11" key="3">
    <citation type="submission" date="2016-06" db="UniProtKB">
        <authorList>
            <consortium name="WormBaseParasite"/>
        </authorList>
    </citation>
    <scope>IDENTIFICATION</scope>
</reference>
<feature type="domain" description="ADF-H" evidence="9">
    <location>
        <begin position="1445"/>
        <end position="1575"/>
    </location>
</feature>
<protein>
    <submittedName>
        <fullName evidence="11">GON-4-like protein</fullName>
    </submittedName>
</protein>
<evidence type="ECO:0000256" key="7">
    <source>
        <dbReference type="ARBA" id="ARBA00038532"/>
    </source>
</evidence>
<reference evidence="10" key="1">
    <citation type="submission" date="2013-12" db="EMBL/GenBank/DDBJ databases">
        <authorList>
            <person name="Aslett M."/>
        </authorList>
    </citation>
    <scope>NUCLEOTIDE SEQUENCE [LARGE SCALE GENOMIC DNA]</scope>
    <source>
        <strain evidence="10">Lindley</strain>
    </source>
</reference>
<feature type="compositionally biased region" description="Low complexity" evidence="8">
    <location>
        <begin position="877"/>
        <end position="889"/>
    </location>
</feature>
<feature type="region of interest" description="Disordered" evidence="8">
    <location>
        <begin position="127"/>
        <end position="231"/>
    </location>
</feature>
<evidence type="ECO:0000259" key="9">
    <source>
        <dbReference type="PROSITE" id="PS51263"/>
    </source>
</evidence>
<feature type="compositionally biased region" description="Basic and acidic residues" evidence="8">
    <location>
        <begin position="1367"/>
        <end position="1381"/>
    </location>
</feature>
<evidence type="ECO:0000256" key="5">
    <source>
        <dbReference type="ARBA" id="ARBA00023203"/>
    </source>
</evidence>
<dbReference type="GO" id="GO:0030042">
    <property type="term" value="P:actin filament depolymerization"/>
    <property type="evidence" value="ECO:0007669"/>
    <property type="project" value="TreeGrafter"/>
</dbReference>
<keyword evidence="10" id="KW-1185">Reference proteome</keyword>
<dbReference type="SUPFAM" id="SSF55753">
    <property type="entry name" value="Actin depolymerizing proteins"/>
    <property type="match status" value="2"/>
</dbReference>
<feature type="compositionally biased region" description="Basic residues" evidence="8">
    <location>
        <begin position="171"/>
        <end position="185"/>
    </location>
</feature>
<evidence type="ECO:0000313" key="10">
    <source>
        <dbReference type="Proteomes" id="UP000050741"/>
    </source>
</evidence>
<dbReference type="Pfam" id="PF00241">
    <property type="entry name" value="Cofilin_ADF"/>
    <property type="match status" value="2"/>
</dbReference>
<feature type="region of interest" description="Disordered" evidence="8">
    <location>
        <begin position="1021"/>
        <end position="1090"/>
    </location>
</feature>
<evidence type="ECO:0000313" key="11">
    <source>
        <dbReference type="WBParaSite" id="GPLIN_001317100"/>
    </source>
</evidence>
<feature type="compositionally biased region" description="Acidic residues" evidence="8">
    <location>
        <begin position="965"/>
        <end position="979"/>
    </location>
</feature>
<feature type="region of interest" description="Disordered" evidence="8">
    <location>
        <begin position="516"/>
        <end position="562"/>
    </location>
</feature>
<feature type="compositionally biased region" description="Basic and acidic residues" evidence="8">
    <location>
        <begin position="520"/>
        <end position="530"/>
    </location>
</feature>
<dbReference type="PROSITE" id="PS51263">
    <property type="entry name" value="ADF_H"/>
    <property type="match status" value="2"/>
</dbReference>
<keyword evidence="5" id="KW-0009">Actin-binding</keyword>
<reference evidence="10" key="2">
    <citation type="submission" date="2014-05" db="EMBL/GenBank/DDBJ databases">
        <title>The genome and life-stage specific transcriptomes of Globodera pallida elucidate key aspects of plant parasitism by a cyst nematode.</title>
        <authorList>
            <person name="Cotton J.A."/>
            <person name="Lilley C.J."/>
            <person name="Jones L.M."/>
            <person name="Kikuchi T."/>
            <person name="Reid A.J."/>
            <person name="Thorpe P."/>
            <person name="Tsai I.J."/>
            <person name="Beasley H."/>
            <person name="Blok V."/>
            <person name="Cock P.J.A."/>
            <person name="Van den Akker S.E."/>
            <person name="Holroyd N."/>
            <person name="Hunt M."/>
            <person name="Mantelin S."/>
            <person name="Naghra H."/>
            <person name="Pain A."/>
            <person name="Palomares-Rius J.E."/>
            <person name="Zarowiecki M."/>
            <person name="Berriman M."/>
            <person name="Jones J.T."/>
            <person name="Urwin P.E."/>
        </authorList>
    </citation>
    <scope>NUCLEOTIDE SEQUENCE [LARGE SCALE GENOMIC DNA]</scope>
    <source>
        <strain evidence="10">Lindley</strain>
    </source>
</reference>
<feature type="region of interest" description="Disordered" evidence="8">
    <location>
        <begin position="1357"/>
        <end position="1392"/>
    </location>
</feature>
<feature type="compositionally biased region" description="Low complexity" evidence="8">
    <location>
        <begin position="1031"/>
        <end position="1044"/>
    </location>
</feature>
<organism evidence="10 11">
    <name type="scientific">Globodera pallida</name>
    <name type="common">Potato cyst nematode worm</name>
    <name type="synonym">Heterodera pallida</name>
    <dbReference type="NCBI Taxonomy" id="36090"/>
    <lineage>
        <taxon>Eukaryota</taxon>
        <taxon>Metazoa</taxon>
        <taxon>Ecdysozoa</taxon>
        <taxon>Nematoda</taxon>
        <taxon>Chromadorea</taxon>
        <taxon>Rhabditida</taxon>
        <taxon>Tylenchina</taxon>
        <taxon>Tylenchomorpha</taxon>
        <taxon>Tylenchoidea</taxon>
        <taxon>Heteroderidae</taxon>
        <taxon>Heteroderinae</taxon>
        <taxon>Globodera</taxon>
    </lineage>
</organism>
<dbReference type="GO" id="GO:0051015">
    <property type="term" value="F:actin filament binding"/>
    <property type="evidence" value="ECO:0007669"/>
    <property type="project" value="TreeGrafter"/>
</dbReference>
<evidence type="ECO:0000256" key="8">
    <source>
        <dbReference type="SAM" id="MobiDB-lite"/>
    </source>
</evidence>